<accession>A0A9Q0T585</accession>
<proteinExistence type="predicted"/>
<name>A0A9Q0T585_9ROSI</name>
<dbReference type="Proteomes" id="UP001151752">
    <property type="component" value="Chromosome 1"/>
</dbReference>
<organism evidence="1 2">
    <name type="scientific">Salix koriyanagi</name>
    <dbReference type="NCBI Taxonomy" id="2511006"/>
    <lineage>
        <taxon>Eukaryota</taxon>
        <taxon>Viridiplantae</taxon>
        <taxon>Streptophyta</taxon>
        <taxon>Embryophyta</taxon>
        <taxon>Tracheophyta</taxon>
        <taxon>Spermatophyta</taxon>
        <taxon>Magnoliopsida</taxon>
        <taxon>eudicotyledons</taxon>
        <taxon>Gunneridae</taxon>
        <taxon>Pentapetalae</taxon>
        <taxon>rosids</taxon>
        <taxon>fabids</taxon>
        <taxon>Malpighiales</taxon>
        <taxon>Salicaceae</taxon>
        <taxon>Saliceae</taxon>
        <taxon>Salix</taxon>
    </lineage>
</organism>
<keyword evidence="2" id="KW-1185">Reference proteome</keyword>
<comment type="caution">
    <text evidence="1">The sequence shown here is derived from an EMBL/GenBank/DDBJ whole genome shotgun (WGS) entry which is preliminary data.</text>
</comment>
<evidence type="ECO:0000313" key="2">
    <source>
        <dbReference type="Proteomes" id="UP001151752"/>
    </source>
</evidence>
<reference evidence="1" key="2">
    <citation type="journal article" date="2023" name="Int. J. Mol. Sci.">
        <title>De Novo Assembly and Annotation of 11 Diverse Shrub Willow (Salix) Genomes Reveals Novel Gene Organization in Sex-Linked Regions.</title>
        <authorList>
            <person name="Hyden B."/>
            <person name="Feng K."/>
            <person name="Yates T.B."/>
            <person name="Jawdy S."/>
            <person name="Cereghino C."/>
            <person name="Smart L.B."/>
            <person name="Muchero W."/>
        </authorList>
    </citation>
    <scope>NUCLEOTIDE SEQUENCE</scope>
    <source>
        <tissue evidence="1">Shoot tip</tissue>
    </source>
</reference>
<protein>
    <submittedName>
        <fullName evidence="1">Uncharacterized protein</fullName>
    </submittedName>
</protein>
<sequence length="156" mass="17209">MGFVRGVLMGMASSRGLQAKAFITFFVSQSGKIVRLDCSVARQQLCNVPRGLGLALGRPSIQSILSISTYGPIPFDLKSRTMNALKPNWRSHQRHPYSTASPTHESTVPLYFIVEPVKFFQGQPYGVKVERVPTEDNSMMVLETSAGKSLSFKDPT</sequence>
<dbReference type="EMBL" id="JAPFFM010000016">
    <property type="protein sequence ID" value="KAJ6701025.1"/>
    <property type="molecule type" value="Genomic_DNA"/>
</dbReference>
<reference evidence="1" key="1">
    <citation type="submission" date="2022-11" db="EMBL/GenBank/DDBJ databases">
        <authorList>
            <person name="Hyden B.L."/>
            <person name="Feng K."/>
            <person name="Yates T."/>
            <person name="Jawdy S."/>
            <person name="Smart L.B."/>
            <person name="Muchero W."/>
        </authorList>
    </citation>
    <scope>NUCLEOTIDE SEQUENCE</scope>
    <source>
        <tissue evidence="1">Shoot tip</tissue>
    </source>
</reference>
<gene>
    <name evidence="1" type="ORF">OIU74_012385</name>
</gene>
<dbReference type="AlphaFoldDB" id="A0A9Q0T585"/>
<evidence type="ECO:0000313" key="1">
    <source>
        <dbReference type="EMBL" id="KAJ6701025.1"/>
    </source>
</evidence>